<organism evidence="2 3">
    <name type="scientific">Spinacia oleracea</name>
    <name type="common">Spinach</name>
    <dbReference type="NCBI Taxonomy" id="3562"/>
    <lineage>
        <taxon>Eukaryota</taxon>
        <taxon>Viridiplantae</taxon>
        <taxon>Streptophyta</taxon>
        <taxon>Embryophyta</taxon>
        <taxon>Tracheophyta</taxon>
        <taxon>Spermatophyta</taxon>
        <taxon>Magnoliopsida</taxon>
        <taxon>eudicotyledons</taxon>
        <taxon>Gunneridae</taxon>
        <taxon>Pentapetalae</taxon>
        <taxon>Caryophyllales</taxon>
        <taxon>Chenopodiaceae</taxon>
        <taxon>Chenopodioideae</taxon>
        <taxon>Anserineae</taxon>
        <taxon>Spinacia</taxon>
    </lineage>
</organism>
<proteinExistence type="inferred from homology"/>
<dbReference type="GeneID" id="110803303"/>
<dbReference type="GO" id="GO:0009733">
    <property type="term" value="P:response to auxin"/>
    <property type="evidence" value="ECO:0007669"/>
    <property type="project" value="InterPro"/>
</dbReference>
<reference evidence="3" key="2">
    <citation type="submission" date="2025-08" db="UniProtKB">
        <authorList>
            <consortium name="RefSeq"/>
        </authorList>
    </citation>
    <scope>IDENTIFICATION</scope>
    <source>
        <tissue evidence="3">Leaf</tissue>
    </source>
</reference>
<dbReference type="InterPro" id="IPR003676">
    <property type="entry name" value="SAUR_fam"/>
</dbReference>
<dbReference type="RefSeq" id="XP_021864501.1">
    <property type="nucleotide sequence ID" value="XM_022008809.2"/>
</dbReference>
<accession>A0A9R0JB14</accession>
<gene>
    <name evidence="3" type="primary">LOC110803303</name>
</gene>
<dbReference type="Pfam" id="PF02519">
    <property type="entry name" value="Auxin_inducible"/>
    <property type="match status" value="1"/>
</dbReference>
<dbReference type="Proteomes" id="UP000813463">
    <property type="component" value="Chromosome 1"/>
</dbReference>
<dbReference type="KEGG" id="soe:110803303"/>
<evidence type="ECO:0000313" key="2">
    <source>
        <dbReference type="Proteomes" id="UP000813463"/>
    </source>
</evidence>
<evidence type="ECO:0000313" key="3">
    <source>
        <dbReference type="RefSeq" id="XP_021864501.1"/>
    </source>
</evidence>
<keyword evidence="2" id="KW-1185">Reference proteome</keyword>
<dbReference type="PANTHER" id="PTHR31374">
    <property type="entry name" value="AUXIN-INDUCED PROTEIN-LIKE-RELATED"/>
    <property type="match status" value="1"/>
</dbReference>
<protein>
    <submittedName>
        <fullName evidence="3">Indole-3-acetic acid-induced protein ARG7-like</fullName>
    </submittedName>
</protein>
<dbReference type="OrthoDB" id="1840940at2759"/>
<name>A0A9R0JB14_SPIOL</name>
<comment type="similarity">
    <text evidence="1">Belongs to the ARG7 family.</text>
</comment>
<reference evidence="2" key="1">
    <citation type="journal article" date="2021" name="Nat. Commun.">
        <title>Genomic analyses provide insights into spinach domestication and the genetic basis of agronomic traits.</title>
        <authorList>
            <person name="Cai X."/>
            <person name="Sun X."/>
            <person name="Xu C."/>
            <person name="Sun H."/>
            <person name="Wang X."/>
            <person name="Ge C."/>
            <person name="Zhang Z."/>
            <person name="Wang Q."/>
            <person name="Fei Z."/>
            <person name="Jiao C."/>
            <person name="Wang Q."/>
        </authorList>
    </citation>
    <scope>NUCLEOTIDE SEQUENCE [LARGE SCALE GENOMIC DNA]</scope>
    <source>
        <strain evidence="2">cv. Varoflay</strain>
    </source>
</reference>
<evidence type="ECO:0000256" key="1">
    <source>
        <dbReference type="ARBA" id="ARBA00006974"/>
    </source>
</evidence>
<sequence>MAKGSKFFQASINKCRKMGSKAIHSSSEYECESCCQWCFWPSLSLQQEAEKFIPKDVPKGHTVVYVGQHQKRYVIKITLLKHPLFRALLDQARDQHDDSTTPPRLWIPCDEHVFLHVIRCVR</sequence>
<dbReference type="AlphaFoldDB" id="A0A9R0JB14"/>
<dbReference type="PANTHER" id="PTHR31374:SF9">
    <property type="entry name" value="AUXIN-RESPONSIVE FAMILY PROTEIN"/>
    <property type="match status" value="1"/>
</dbReference>